<sequence>MDHWYQSQDNSMADGTRLSQLLEALSQLQAENASIRESQNQLSHAQNKQQQLLEEIIQQVASLATSYNTLTLALTHQPNPSTPNPHEPF</sequence>
<proteinExistence type="predicted"/>
<name>A0ABC8UDA9_9AQUA</name>
<gene>
    <name evidence="2" type="ORF">ILEXP_LOCUS49545</name>
</gene>
<evidence type="ECO:0000313" key="2">
    <source>
        <dbReference type="EMBL" id="CAK9179606.1"/>
    </source>
</evidence>
<comment type="caution">
    <text evidence="2">The sequence shown here is derived from an EMBL/GenBank/DDBJ whole genome shotgun (WGS) entry which is preliminary data.</text>
</comment>
<accession>A0ABC8UDA9</accession>
<reference evidence="2 3" key="1">
    <citation type="submission" date="2024-02" db="EMBL/GenBank/DDBJ databases">
        <authorList>
            <person name="Vignale AGUSTIN F."/>
            <person name="Sosa J E."/>
            <person name="Modenutti C."/>
        </authorList>
    </citation>
    <scope>NUCLEOTIDE SEQUENCE [LARGE SCALE GENOMIC DNA]</scope>
</reference>
<keyword evidence="1" id="KW-0175">Coiled coil</keyword>
<dbReference type="AlphaFoldDB" id="A0ABC8UDA9"/>
<protein>
    <submittedName>
        <fullName evidence="2">Uncharacterized protein</fullName>
    </submittedName>
</protein>
<evidence type="ECO:0000256" key="1">
    <source>
        <dbReference type="SAM" id="Coils"/>
    </source>
</evidence>
<dbReference type="EMBL" id="CAUOFW020007547">
    <property type="protein sequence ID" value="CAK9179606.1"/>
    <property type="molecule type" value="Genomic_DNA"/>
</dbReference>
<evidence type="ECO:0000313" key="3">
    <source>
        <dbReference type="Proteomes" id="UP001642360"/>
    </source>
</evidence>
<keyword evidence="3" id="KW-1185">Reference proteome</keyword>
<organism evidence="2 3">
    <name type="scientific">Ilex paraguariensis</name>
    <name type="common">yerba mate</name>
    <dbReference type="NCBI Taxonomy" id="185542"/>
    <lineage>
        <taxon>Eukaryota</taxon>
        <taxon>Viridiplantae</taxon>
        <taxon>Streptophyta</taxon>
        <taxon>Embryophyta</taxon>
        <taxon>Tracheophyta</taxon>
        <taxon>Spermatophyta</taxon>
        <taxon>Magnoliopsida</taxon>
        <taxon>eudicotyledons</taxon>
        <taxon>Gunneridae</taxon>
        <taxon>Pentapetalae</taxon>
        <taxon>asterids</taxon>
        <taxon>campanulids</taxon>
        <taxon>Aquifoliales</taxon>
        <taxon>Aquifoliaceae</taxon>
        <taxon>Ilex</taxon>
    </lineage>
</organism>
<dbReference type="Proteomes" id="UP001642360">
    <property type="component" value="Unassembled WGS sequence"/>
</dbReference>
<feature type="coiled-coil region" evidence="1">
    <location>
        <begin position="18"/>
        <end position="55"/>
    </location>
</feature>